<keyword evidence="3" id="KW-1185">Reference proteome</keyword>
<proteinExistence type="predicted"/>
<evidence type="ECO:0000256" key="1">
    <source>
        <dbReference type="SAM" id="MobiDB-lite"/>
    </source>
</evidence>
<dbReference type="EMBL" id="KZ506308">
    <property type="protein sequence ID" value="PKU40247.1"/>
    <property type="molecule type" value="Genomic_DNA"/>
</dbReference>
<feature type="compositionally biased region" description="Low complexity" evidence="1">
    <location>
        <begin position="71"/>
        <end position="87"/>
    </location>
</feature>
<dbReference type="Proteomes" id="UP000233556">
    <property type="component" value="Unassembled WGS sequence"/>
</dbReference>
<accession>A0A2I0U2G6</accession>
<feature type="region of interest" description="Disordered" evidence="1">
    <location>
        <begin position="71"/>
        <end position="141"/>
    </location>
</feature>
<organism evidence="2 3">
    <name type="scientific">Limosa lapponica baueri</name>
    <dbReference type="NCBI Taxonomy" id="1758121"/>
    <lineage>
        <taxon>Eukaryota</taxon>
        <taxon>Metazoa</taxon>
        <taxon>Chordata</taxon>
        <taxon>Craniata</taxon>
        <taxon>Vertebrata</taxon>
        <taxon>Euteleostomi</taxon>
        <taxon>Archelosauria</taxon>
        <taxon>Archosauria</taxon>
        <taxon>Dinosauria</taxon>
        <taxon>Saurischia</taxon>
        <taxon>Theropoda</taxon>
        <taxon>Coelurosauria</taxon>
        <taxon>Aves</taxon>
        <taxon>Neognathae</taxon>
        <taxon>Neoaves</taxon>
        <taxon>Charadriiformes</taxon>
        <taxon>Scolopacidae</taxon>
        <taxon>Limosa</taxon>
    </lineage>
</organism>
<reference evidence="3" key="2">
    <citation type="submission" date="2017-12" db="EMBL/GenBank/DDBJ databases">
        <title>Genome sequence of the Bar-tailed Godwit (Limosa lapponica baueri).</title>
        <authorList>
            <person name="Lima N.C.B."/>
            <person name="Parody-Merino A.M."/>
            <person name="Battley P.F."/>
            <person name="Fidler A.E."/>
            <person name="Prosdocimi F."/>
        </authorList>
    </citation>
    <scope>NUCLEOTIDE SEQUENCE [LARGE SCALE GENOMIC DNA]</scope>
</reference>
<feature type="compositionally biased region" description="Basic residues" evidence="1">
    <location>
        <begin position="92"/>
        <end position="133"/>
    </location>
</feature>
<evidence type="ECO:0000313" key="2">
    <source>
        <dbReference type="EMBL" id="PKU40247.1"/>
    </source>
</evidence>
<gene>
    <name evidence="2" type="ORF">llap_9452</name>
</gene>
<dbReference type="AlphaFoldDB" id="A0A2I0U2G6"/>
<protein>
    <submittedName>
        <fullName evidence="2">Uncharacterized protein</fullName>
    </submittedName>
</protein>
<name>A0A2I0U2G6_LIMLA</name>
<sequence>MLVHCECASSPQLDPLSITLDNTGTERGEAVVHSAQRALVDFVRTRTSSPGKLVVEKFSFCCRRKVSYNKKLTTKQTNKKTTTNNQKNPPPNKKKKKKPQQTTKKTHPQTKKKKKNHNKQPKKPTPKQKKKTTPKPQESRRVCDLHVKPLYEICLAKVSF</sequence>
<reference evidence="3" key="1">
    <citation type="submission" date="2017-11" db="EMBL/GenBank/DDBJ databases">
        <authorList>
            <person name="Lima N.C."/>
            <person name="Parody-Merino A.M."/>
            <person name="Battley P.F."/>
            <person name="Fidler A.E."/>
            <person name="Prosdocimi F."/>
        </authorList>
    </citation>
    <scope>NUCLEOTIDE SEQUENCE [LARGE SCALE GENOMIC DNA]</scope>
</reference>
<evidence type="ECO:0000313" key="3">
    <source>
        <dbReference type="Proteomes" id="UP000233556"/>
    </source>
</evidence>